<dbReference type="InterPro" id="IPR001128">
    <property type="entry name" value="Cyt_P450"/>
</dbReference>
<dbReference type="EMBL" id="JBHSLD010000028">
    <property type="protein sequence ID" value="MFC5382606.1"/>
    <property type="molecule type" value="Genomic_DNA"/>
</dbReference>
<dbReference type="Pfam" id="PF00067">
    <property type="entry name" value="p450"/>
    <property type="match status" value="1"/>
</dbReference>
<dbReference type="Gene3D" id="1.10.630.10">
    <property type="entry name" value="Cytochrome P450"/>
    <property type="match status" value="1"/>
</dbReference>
<dbReference type="InterPro" id="IPR036396">
    <property type="entry name" value="Cyt_P450_sf"/>
</dbReference>
<keyword evidence="4" id="KW-1185">Reference proteome</keyword>
<organism evidence="3 4">
    <name type="scientific">Aquipuribacter nitratireducens</name>
    <dbReference type="NCBI Taxonomy" id="650104"/>
    <lineage>
        <taxon>Bacteria</taxon>
        <taxon>Bacillati</taxon>
        <taxon>Actinomycetota</taxon>
        <taxon>Actinomycetes</taxon>
        <taxon>Micrococcales</taxon>
        <taxon>Intrasporangiaceae</taxon>
        <taxon>Aquipuribacter</taxon>
    </lineage>
</organism>
<evidence type="ECO:0000256" key="2">
    <source>
        <dbReference type="SAM" id="MobiDB-lite"/>
    </source>
</evidence>
<feature type="region of interest" description="Disordered" evidence="2">
    <location>
        <begin position="118"/>
        <end position="150"/>
    </location>
</feature>
<reference evidence="4" key="1">
    <citation type="journal article" date="2019" name="Int. J. Syst. Evol. Microbiol.">
        <title>The Global Catalogue of Microorganisms (GCM) 10K type strain sequencing project: providing services to taxonomists for standard genome sequencing and annotation.</title>
        <authorList>
            <consortium name="The Broad Institute Genomics Platform"/>
            <consortium name="The Broad Institute Genome Sequencing Center for Infectious Disease"/>
            <person name="Wu L."/>
            <person name="Ma J."/>
        </authorList>
    </citation>
    <scope>NUCLEOTIDE SEQUENCE [LARGE SCALE GENOMIC DNA]</scope>
    <source>
        <strain evidence="4">CCUG 43114</strain>
    </source>
</reference>
<dbReference type="PANTHER" id="PTHR24305">
    <property type="entry name" value="CYTOCHROME P450"/>
    <property type="match status" value="1"/>
</dbReference>
<dbReference type="RefSeq" id="WP_340270262.1">
    <property type="nucleotide sequence ID" value="NZ_JBBEOG010000006.1"/>
</dbReference>
<evidence type="ECO:0000313" key="4">
    <source>
        <dbReference type="Proteomes" id="UP001596122"/>
    </source>
</evidence>
<proteinExistence type="inferred from homology"/>
<comment type="caution">
    <text evidence="3">The sequence shown here is derived from an EMBL/GenBank/DDBJ whole genome shotgun (WGS) entry which is preliminary data.</text>
</comment>
<accession>A0ABW0GUP1</accession>
<gene>
    <name evidence="3" type="ORF">ACFPJ6_17720</name>
</gene>
<sequence>MTPEHVDHLDPAAADAAARAAAHEPPSPGEAAEELPVASAADTARALAQVVLPVAARGAITRRPRVVGALDRVDADARAVTVMQHLRDRYGPGPVQLRLGARRVALVLDPSDVHRVLDGTPEPFRADTREKRPALGHFQPEGVLASDPGQREVRRPFNEAVLQSGRTVHEIGDRTRDVVREEVAGLREQLRHDDVLDFDRLVRTWWRVVRRVVLGDSARDDDALTDRLLRLRRHGNWAYLRPADAGLRDRFLTGLASRVEAAEEGSLAAVLRRTPAPPGTEPVQQVPQWLFAFDAAGWALARALALVTTHEGAAARLRDELGTAPDLPYGRACVLESLRLWPTTPAILRDTDRETSWRGRTMRAGTSVVVFAPFFHRDDATLPQAHRFAPELWLRERGHDEHPLVPFSGGTAICPGRNITLLVTSQVLARLVEEHDLELLDRSGLSDGPLPGTLDPFGLRFRPHPLDG</sequence>
<dbReference type="Proteomes" id="UP001596122">
    <property type="component" value="Unassembled WGS sequence"/>
</dbReference>
<dbReference type="InterPro" id="IPR050121">
    <property type="entry name" value="Cytochrome_P450_monoxygenase"/>
</dbReference>
<protein>
    <submittedName>
        <fullName evidence="3">Cytochrome P450</fullName>
    </submittedName>
</protein>
<dbReference type="PANTHER" id="PTHR24305:SF166">
    <property type="entry name" value="CYTOCHROME P450 12A4, MITOCHONDRIAL-RELATED"/>
    <property type="match status" value="1"/>
</dbReference>
<feature type="region of interest" description="Disordered" evidence="2">
    <location>
        <begin position="1"/>
        <end position="37"/>
    </location>
</feature>
<evidence type="ECO:0000313" key="3">
    <source>
        <dbReference type="EMBL" id="MFC5382606.1"/>
    </source>
</evidence>
<evidence type="ECO:0000256" key="1">
    <source>
        <dbReference type="ARBA" id="ARBA00010617"/>
    </source>
</evidence>
<dbReference type="SUPFAM" id="SSF48264">
    <property type="entry name" value="Cytochrome P450"/>
    <property type="match status" value="1"/>
</dbReference>
<feature type="compositionally biased region" description="Basic and acidic residues" evidence="2">
    <location>
        <begin position="124"/>
        <end position="133"/>
    </location>
</feature>
<comment type="similarity">
    <text evidence="1">Belongs to the cytochrome P450 family.</text>
</comment>
<feature type="compositionally biased region" description="Basic and acidic residues" evidence="2">
    <location>
        <begin position="1"/>
        <end position="10"/>
    </location>
</feature>
<name>A0ABW0GUP1_9MICO</name>